<evidence type="ECO:0000313" key="8">
    <source>
        <dbReference type="EMBL" id="URD90487.1"/>
    </source>
</evidence>
<feature type="domain" description="Photolyase/cryptochrome alpha/beta" evidence="7">
    <location>
        <begin position="115"/>
        <end position="244"/>
    </location>
</feature>
<proteinExistence type="inferred from homology"/>
<protein>
    <submittedName>
        <fullName evidence="8">Cryptochrome 2</fullName>
    </submittedName>
</protein>
<dbReference type="InterPro" id="IPR036155">
    <property type="entry name" value="Crypto/Photolyase_N_sf"/>
</dbReference>
<comment type="similarity">
    <text evidence="1">Belongs to the DNA photolyase class-1 family.</text>
</comment>
<dbReference type="InterPro" id="IPR006050">
    <property type="entry name" value="DNA_photolyase_N"/>
</dbReference>
<dbReference type="InterPro" id="IPR036134">
    <property type="entry name" value="Crypto/Photolyase_FAD-like_sf"/>
</dbReference>
<feature type="binding site" evidence="5">
    <location>
        <begin position="353"/>
        <end position="357"/>
    </location>
    <ligand>
        <name>FAD</name>
        <dbReference type="ChEBI" id="CHEBI:57692"/>
    </ligand>
</feature>
<dbReference type="InterPro" id="IPR014134">
    <property type="entry name" value="Cryptochrome_pln"/>
</dbReference>
<dbReference type="GO" id="GO:0005737">
    <property type="term" value="C:cytoplasm"/>
    <property type="evidence" value="ECO:0007669"/>
    <property type="project" value="TreeGrafter"/>
</dbReference>
<evidence type="ECO:0000256" key="2">
    <source>
        <dbReference type="ARBA" id="ARBA00022630"/>
    </source>
</evidence>
<evidence type="ECO:0000256" key="1">
    <source>
        <dbReference type="ARBA" id="ARBA00005862"/>
    </source>
</evidence>
<keyword evidence="4" id="KW-0157">Chromophore</keyword>
<dbReference type="OrthoDB" id="435881at2759"/>
<reference evidence="8" key="1">
    <citation type="submission" date="2022-05" db="EMBL/GenBank/DDBJ databases">
        <title>The Musa troglodytarum L. genome provides insights into the mechanism of non-climacteric behaviour and enrichment of carotenoids.</title>
        <authorList>
            <person name="Wang J."/>
        </authorList>
    </citation>
    <scope>NUCLEOTIDE SEQUENCE</scope>
    <source>
        <tissue evidence="8">Leaf</tissue>
    </source>
</reference>
<dbReference type="SUPFAM" id="SSF48173">
    <property type="entry name" value="Cryptochrome/photolyase FAD-binding domain"/>
    <property type="match status" value="1"/>
</dbReference>
<accession>A0A9E7F895</accession>
<dbReference type="EMBL" id="CP097504">
    <property type="protein sequence ID" value="URD90487.1"/>
    <property type="molecule type" value="Genomic_DNA"/>
</dbReference>
<dbReference type="Pfam" id="PF00875">
    <property type="entry name" value="DNA_photolyase"/>
    <property type="match status" value="1"/>
</dbReference>
<comment type="cofactor">
    <cofactor evidence="5">
        <name>FAD</name>
        <dbReference type="ChEBI" id="CHEBI:57692"/>
    </cofactor>
    <text evidence="5">Binds 1 FAD per subunit.</text>
</comment>
<dbReference type="Gene3D" id="1.25.40.80">
    <property type="match status" value="1"/>
</dbReference>
<dbReference type="SUPFAM" id="SSF52425">
    <property type="entry name" value="Cryptochrome/photolyase, N-terminal domain"/>
    <property type="match status" value="1"/>
</dbReference>
<dbReference type="GO" id="GO:0006139">
    <property type="term" value="P:nucleobase-containing compound metabolic process"/>
    <property type="evidence" value="ECO:0007669"/>
    <property type="project" value="UniProtKB-ARBA"/>
</dbReference>
<evidence type="ECO:0000256" key="5">
    <source>
        <dbReference type="PIRSR" id="PIRSR602081-1"/>
    </source>
</evidence>
<dbReference type="PROSITE" id="PS51645">
    <property type="entry name" value="PHR_CRY_ALPHA_BETA"/>
    <property type="match status" value="1"/>
</dbReference>
<feature type="binding site" evidence="5">
    <location>
        <begin position="496"/>
        <end position="498"/>
    </location>
    <ligand>
        <name>FAD</name>
        <dbReference type="ChEBI" id="CHEBI:57692"/>
    </ligand>
</feature>
<name>A0A9E7F895_9LILI</name>
<dbReference type="InterPro" id="IPR014729">
    <property type="entry name" value="Rossmann-like_a/b/a_fold"/>
</dbReference>
<organism evidence="8 9">
    <name type="scientific">Musa troglodytarum</name>
    <name type="common">fe'i banana</name>
    <dbReference type="NCBI Taxonomy" id="320322"/>
    <lineage>
        <taxon>Eukaryota</taxon>
        <taxon>Viridiplantae</taxon>
        <taxon>Streptophyta</taxon>
        <taxon>Embryophyta</taxon>
        <taxon>Tracheophyta</taxon>
        <taxon>Spermatophyta</taxon>
        <taxon>Magnoliopsida</taxon>
        <taxon>Liliopsida</taxon>
        <taxon>Zingiberales</taxon>
        <taxon>Musaceae</taxon>
        <taxon>Musa</taxon>
    </lineage>
</organism>
<dbReference type="InterPro" id="IPR018394">
    <property type="entry name" value="DNA_photolyase_1_CS_C"/>
</dbReference>
<feature type="site" description="Electron transfer via tryptophanyl radical" evidence="6">
    <location>
        <position position="483"/>
    </location>
</feature>
<keyword evidence="2 5" id="KW-0285">Flavoprotein</keyword>
<dbReference type="GO" id="GO:0003904">
    <property type="term" value="F:deoxyribodipyrimidine photo-lyase activity"/>
    <property type="evidence" value="ECO:0007669"/>
    <property type="project" value="TreeGrafter"/>
</dbReference>
<dbReference type="InterPro" id="IPR005101">
    <property type="entry name" value="Cryptochr/Photolyase_FAD-bd"/>
</dbReference>
<keyword evidence="3 5" id="KW-0274">FAD</keyword>
<feature type="site" description="Electron transfer via tryptophanyl radical" evidence="6">
    <location>
        <position position="430"/>
    </location>
</feature>
<evidence type="ECO:0000259" key="7">
    <source>
        <dbReference type="PROSITE" id="PS51645"/>
    </source>
</evidence>
<dbReference type="InterPro" id="IPR002081">
    <property type="entry name" value="Cryptochrome/DNA_photolyase_1"/>
</dbReference>
<dbReference type="PROSITE" id="PS00394">
    <property type="entry name" value="DNA_PHOTOLYASES_1_1"/>
    <property type="match status" value="1"/>
</dbReference>
<dbReference type="NCBIfam" id="TIGR02766">
    <property type="entry name" value="crypt_chrom_pln"/>
    <property type="match status" value="1"/>
</dbReference>
<dbReference type="Pfam" id="PF03441">
    <property type="entry name" value="FAD_binding_7"/>
    <property type="match status" value="2"/>
</dbReference>
<dbReference type="PRINTS" id="PR00147">
    <property type="entry name" value="DNAPHOTLYASE"/>
</dbReference>
<dbReference type="Gene3D" id="1.10.579.10">
    <property type="entry name" value="DNA Cyclobutane Dipyrimidine Photolyase, subunit A, domain 3"/>
    <property type="match status" value="1"/>
</dbReference>
<evidence type="ECO:0000256" key="6">
    <source>
        <dbReference type="PIRSR" id="PIRSR602081-2"/>
    </source>
</evidence>
<dbReference type="GO" id="GO:0032922">
    <property type="term" value="P:circadian regulation of gene expression"/>
    <property type="evidence" value="ECO:0007669"/>
    <property type="project" value="TreeGrafter"/>
</dbReference>
<dbReference type="PANTHER" id="PTHR11455:SF18">
    <property type="entry name" value="SI:CH1073-390K14.1"/>
    <property type="match status" value="1"/>
</dbReference>
<dbReference type="GO" id="GO:0071949">
    <property type="term" value="F:FAD binding"/>
    <property type="evidence" value="ECO:0007669"/>
    <property type="project" value="TreeGrafter"/>
</dbReference>
<dbReference type="GO" id="GO:0009882">
    <property type="term" value="F:blue light photoreceptor activity"/>
    <property type="evidence" value="ECO:0007669"/>
    <property type="project" value="InterPro"/>
</dbReference>
<gene>
    <name evidence="8" type="ORF">MUK42_26301</name>
</gene>
<feature type="site" description="Electron transfer via tryptophanyl radical" evidence="6">
    <location>
        <position position="506"/>
    </location>
</feature>
<dbReference type="GO" id="GO:0003677">
    <property type="term" value="F:DNA binding"/>
    <property type="evidence" value="ECO:0007669"/>
    <property type="project" value="TreeGrafter"/>
</dbReference>
<dbReference type="AlphaFoldDB" id="A0A9E7F895"/>
<sequence length="812" mass="92477">MRNCSVENITKWRVKKLGSAESKICGPGKKSCSLALTFDGRVLLRCCNRRIEIEGKMIAVFVPSPWPVTGEELPSSGGTSCCCLEDTFGETPELHIWAFLPWLKLEIVAVMGSQTKTIVWFRRDLRIEDNPALATAAKDGRVLPVFVWCPSEEGQFFPGRVSRWWLKQSLEHLDQSLRSLGAPFVFIRAESTLAALLQCIGTVGATRLVYNHLYDPVSLARDHKIKSQLENLGISVQSFNGDLLYEPWEIYDESGLAFTTFDAYWSKCMSLPIEPTLLLPPWKLVPLEGTGSVVSCPIEELGLENEIEKSSNALLSRCWSPGWSNADKVLSEFISGHLLDYSENRMKLEGTTTSLLSPCLHHGELSIRKIYQNVRIKQIQWAKEGNCKAEESVNFFLRSIGLREYSRYLCFNFPFTYERSLLGNLKHYPWRADEGQFKSWRQGRTGYPLVDAGMRELWATGWIHNRSRVIVASFFVKFLLLPWTWGLKYFWDTLLDADLESDILGWQYVSGSLPDGHELKRLDSPEIKWVLWPSAFALNTRLRFKFVHPFIFMSRFSQCFEVQGQKYDPDGEYVRNWIPELARVPTEWIHHPWDAPRIVLKASGVELGLNYPQPIIEFDTARDQLDDAVSMMWQLDRAARVAKLSGLEEVVADNLISLNSLDIPKVIVKEEVFCSSSSLDQRVPSLHNMKDSSVKKKPKDVHGKRSDLVGSCSPMNIFEKSKIDVDLLSTAKSSSARKRSISESQCAVPICFSSGCTDPCQEYKSVDQNYSNTSHSDHPCQETYQIGEKKVIWDWISQFTKDSFVIYCPNII</sequence>
<evidence type="ECO:0000256" key="3">
    <source>
        <dbReference type="ARBA" id="ARBA00022827"/>
    </source>
</evidence>
<evidence type="ECO:0000313" key="9">
    <source>
        <dbReference type="Proteomes" id="UP001055439"/>
    </source>
</evidence>
<feature type="binding site" evidence="5">
    <location>
        <position position="396"/>
    </location>
    <ligand>
        <name>FAD</name>
        <dbReference type="ChEBI" id="CHEBI:57692"/>
    </ligand>
</feature>
<keyword evidence="9" id="KW-1185">Reference proteome</keyword>
<evidence type="ECO:0000256" key="4">
    <source>
        <dbReference type="ARBA" id="ARBA00022991"/>
    </source>
</evidence>
<dbReference type="PANTHER" id="PTHR11455">
    <property type="entry name" value="CRYPTOCHROME"/>
    <property type="match status" value="1"/>
</dbReference>
<dbReference type="GO" id="GO:0043153">
    <property type="term" value="P:entrainment of circadian clock by photoperiod"/>
    <property type="evidence" value="ECO:0007669"/>
    <property type="project" value="TreeGrafter"/>
</dbReference>
<dbReference type="Gene3D" id="3.40.50.620">
    <property type="entry name" value="HUPs"/>
    <property type="match status" value="1"/>
</dbReference>
<dbReference type="GO" id="GO:0005634">
    <property type="term" value="C:nucleus"/>
    <property type="evidence" value="ECO:0007669"/>
    <property type="project" value="TreeGrafter"/>
</dbReference>
<dbReference type="Proteomes" id="UP001055439">
    <property type="component" value="Chromosome 2"/>
</dbReference>
<feature type="binding site" evidence="5">
    <location>
        <position position="341"/>
    </location>
    <ligand>
        <name>FAD</name>
        <dbReference type="ChEBI" id="CHEBI:57692"/>
    </ligand>
</feature>
<dbReference type="GO" id="GO:0006950">
    <property type="term" value="P:response to stress"/>
    <property type="evidence" value="ECO:0007669"/>
    <property type="project" value="UniProtKB-ARBA"/>
</dbReference>